<dbReference type="RefSeq" id="WP_033430220.1">
    <property type="nucleotide sequence ID" value="NZ_CP034550.1"/>
</dbReference>
<dbReference type="AlphaFoldDB" id="A0A5Q0H477"/>
<keyword evidence="2" id="KW-1185">Reference proteome</keyword>
<protein>
    <submittedName>
        <fullName evidence="1">Uncharacterized protein</fullName>
    </submittedName>
</protein>
<dbReference type="KEGG" id="ssyi:EKG83_29860"/>
<name>A0A5Q0H477_SACSY</name>
<evidence type="ECO:0000313" key="2">
    <source>
        <dbReference type="Proteomes" id="UP000325787"/>
    </source>
</evidence>
<proteinExistence type="predicted"/>
<sequence length="134" mass="14591">MVSYSFLLDRLPDPADLRRAVSEVFGVDQAGVHVGRLYEDAGGPPATLSCTYLDLDGGDFPWRLDIGADDTVPGPGEARAAAALCHRFGLRVLLPDDASDEWWRLVTAEGERVVAVDPDQLAEDRYVLTGRTHP</sequence>
<dbReference type="Proteomes" id="UP000325787">
    <property type="component" value="Chromosome"/>
</dbReference>
<dbReference type="EMBL" id="CP034550">
    <property type="protein sequence ID" value="QFZ21028.1"/>
    <property type="molecule type" value="Genomic_DNA"/>
</dbReference>
<evidence type="ECO:0000313" key="1">
    <source>
        <dbReference type="EMBL" id="QFZ21028.1"/>
    </source>
</evidence>
<dbReference type="OrthoDB" id="3698587at2"/>
<accession>A0A5Q0H477</accession>
<reference evidence="2" key="1">
    <citation type="journal article" date="2021" name="Curr. Microbiol.">
        <title>Complete genome of nocamycin-producing strain Saccharothrix syringae NRRL B-16468 reveals the biosynthetic potential for secondary metabolites.</title>
        <authorList>
            <person name="Mo X."/>
            <person name="Yang S."/>
        </authorList>
    </citation>
    <scope>NUCLEOTIDE SEQUENCE [LARGE SCALE GENOMIC DNA]</scope>
    <source>
        <strain evidence="2">ATCC 51364 / DSM 43886 / JCM 6844 / KCTC 9398 / NBRC 14523 / NRRL B-16468 / INA 2240</strain>
    </source>
</reference>
<gene>
    <name evidence="1" type="ORF">EKG83_29860</name>
</gene>
<organism evidence="1 2">
    <name type="scientific">Saccharothrix syringae</name>
    <name type="common">Nocardiopsis syringae</name>
    <dbReference type="NCBI Taxonomy" id="103733"/>
    <lineage>
        <taxon>Bacteria</taxon>
        <taxon>Bacillati</taxon>
        <taxon>Actinomycetota</taxon>
        <taxon>Actinomycetes</taxon>
        <taxon>Pseudonocardiales</taxon>
        <taxon>Pseudonocardiaceae</taxon>
        <taxon>Saccharothrix</taxon>
    </lineage>
</organism>